<dbReference type="Proteomes" id="UP000236291">
    <property type="component" value="Unassembled WGS sequence"/>
</dbReference>
<evidence type="ECO:0000313" key="2">
    <source>
        <dbReference type="Proteomes" id="UP000236291"/>
    </source>
</evidence>
<feature type="non-terminal residue" evidence="1">
    <location>
        <position position="1"/>
    </location>
</feature>
<proteinExistence type="predicted"/>
<name>A0A2K3M6B2_TRIPR</name>
<dbReference type="EMBL" id="ASHM01050877">
    <property type="protein sequence ID" value="PNX86315.1"/>
    <property type="molecule type" value="Genomic_DNA"/>
</dbReference>
<protein>
    <submittedName>
        <fullName evidence="1">Uncharacterized protein</fullName>
    </submittedName>
</protein>
<reference evidence="1 2" key="1">
    <citation type="journal article" date="2014" name="Am. J. Bot.">
        <title>Genome assembly and annotation for red clover (Trifolium pratense; Fabaceae).</title>
        <authorList>
            <person name="Istvanek J."/>
            <person name="Jaros M."/>
            <person name="Krenek A."/>
            <person name="Repkova J."/>
        </authorList>
    </citation>
    <scope>NUCLEOTIDE SEQUENCE [LARGE SCALE GENOMIC DNA]</scope>
    <source>
        <strain evidence="2">cv. Tatra</strain>
        <tissue evidence="1">Young leaves</tissue>
    </source>
</reference>
<comment type="caution">
    <text evidence="1">The sequence shown here is derived from an EMBL/GenBank/DDBJ whole genome shotgun (WGS) entry which is preliminary data.</text>
</comment>
<organism evidence="1 2">
    <name type="scientific">Trifolium pratense</name>
    <name type="common">Red clover</name>
    <dbReference type="NCBI Taxonomy" id="57577"/>
    <lineage>
        <taxon>Eukaryota</taxon>
        <taxon>Viridiplantae</taxon>
        <taxon>Streptophyta</taxon>
        <taxon>Embryophyta</taxon>
        <taxon>Tracheophyta</taxon>
        <taxon>Spermatophyta</taxon>
        <taxon>Magnoliopsida</taxon>
        <taxon>eudicotyledons</taxon>
        <taxon>Gunneridae</taxon>
        <taxon>Pentapetalae</taxon>
        <taxon>rosids</taxon>
        <taxon>fabids</taxon>
        <taxon>Fabales</taxon>
        <taxon>Fabaceae</taxon>
        <taxon>Papilionoideae</taxon>
        <taxon>50 kb inversion clade</taxon>
        <taxon>NPAAA clade</taxon>
        <taxon>Hologalegina</taxon>
        <taxon>IRL clade</taxon>
        <taxon>Trifolieae</taxon>
        <taxon>Trifolium</taxon>
    </lineage>
</organism>
<evidence type="ECO:0000313" key="1">
    <source>
        <dbReference type="EMBL" id="PNX86315.1"/>
    </source>
</evidence>
<reference evidence="1 2" key="2">
    <citation type="journal article" date="2017" name="Front. Plant Sci.">
        <title>Gene Classification and Mining of Molecular Markers Useful in Red Clover (Trifolium pratense) Breeding.</title>
        <authorList>
            <person name="Istvanek J."/>
            <person name="Dluhosova J."/>
            <person name="Dluhos P."/>
            <person name="Patkova L."/>
            <person name="Nedelnik J."/>
            <person name="Repkova J."/>
        </authorList>
    </citation>
    <scope>NUCLEOTIDE SEQUENCE [LARGE SCALE GENOMIC DNA]</scope>
    <source>
        <strain evidence="2">cv. Tatra</strain>
        <tissue evidence="1">Young leaves</tissue>
    </source>
</reference>
<sequence length="38" mass="4318">RYGHLPTQLLGRDTARSDARSSFWWKDVIGLGRGVETD</sequence>
<accession>A0A2K3M6B2</accession>
<dbReference type="AlphaFoldDB" id="A0A2K3M6B2"/>
<gene>
    <name evidence="1" type="ORF">L195_g042393</name>
</gene>